<feature type="region of interest" description="Disordered" evidence="3">
    <location>
        <begin position="151"/>
        <end position="176"/>
    </location>
</feature>
<dbReference type="InterPro" id="IPR018494">
    <property type="entry name" value="Oxysterol-bd_CS"/>
</dbReference>
<evidence type="ECO:0000313" key="4">
    <source>
        <dbReference type="EMBL" id="KIY02813.1"/>
    </source>
</evidence>
<dbReference type="GO" id="GO:0005829">
    <property type="term" value="C:cytosol"/>
    <property type="evidence" value="ECO:0007669"/>
    <property type="project" value="TreeGrafter"/>
</dbReference>
<dbReference type="InterPro" id="IPR037239">
    <property type="entry name" value="OSBP_sf"/>
</dbReference>
<comment type="similarity">
    <text evidence="1 2">Belongs to the OSBP family.</text>
</comment>
<dbReference type="PROSITE" id="PS01013">
    <property type="entry name" value="OSBP"/>
    <property type="match status" value="1"/>
</dbReference>
<feature type="compositionally biased region" description="Polar residues" evidence="3">
    <location>
        <begin position="163"/>
        <end position="174"/>
    </location>
</feature>
<accession>A0A0D2K9T8</accession>
<evidence type="ECO:0008006" key="6">
    <source>
        <dbReference type="Google" id="ProtNLM"/>
    </source>
</evidence>
<dbReference type="EMBL" id="KN848063">
    <property type="protein sequence ID" value="KIY02813.1"/>
    <property type="molecule type" value="Genomic_DNA"/>
</dbReference>
<feature type="compositionally biased region" description="Polar residues" evidence="3">
    <location>
        <begin position="1"/>
        <end position="13"/>
    </location>
</feature>
<name>A0A0D2K9T8_9EURO</name>
<dbReference type="AlphaFoldDB" id="A0A0D2K9T8"/>
<feature type="region of interest" description="Disordered" evidence="3">
    <location>
        <begin position="1"/>
        <end position="42"/>
    </location>
</feature>
<evidence type="ECO:0000256" key="3">
    <source>
        <dbReference type="SAM" id="MobiDB-lite"/>
    </source>
</evidence>
<dbReference type="OrthoDB" id="48057at2759"/>
<dbReference type="VEuPathDB" id="FungiDB:Z520_01278"/>
<reference evidence="4 5" key="1">
    <citation type="submission" date="2015-01" db="EMBL/GenBank/DDBJ databases">
        <title>The Genome Sequence of Fonsecaea multimorphosa CBS 102226.</title>
        <authorList>
            <consortium name="The Broad Institute Genomics Platform"/>
            <person name="Cuomo C."/>
            <person name="de Hoog S."/>
            <person name="Gorbushina A."/>
            <person name="Stielow B."/>
            <person name="Teixiera M."/>
            <person name="Abouelleil A."/>
            <person name="Chapman S.B."/>
            <person name="Priest M."/>
            <person name="Young S.K."/>
            <person name="Wortman J."/>
            <person name="Nusbaum C."/>
            <person name="Birren B."/>
        </authorList>
    </citation>
    <scope>NUCLEOTIDE SEQUENCE [LARGE SCALE GENOMIC DNA]</scope>
    <source>
        <strain evidence="4 5">CBS 102226</strain>
    </source>
</reference>
<dbReference type="GO" id="GO:0016020">
    <property type="term" value="C:membrane"/>
    <property type="evidence" value="ECO:0007669"/>
    <property type="project" value="TreeGrafter"/>
</dbReference>
<dbReference type="Proteomes" id="UP000053411">
    <property type="component" value="Unassembled WGS sequence"/>
</dbReference>
<dbReference type="STRING" id="1442371.A0A0D2K9T8"/>
<proteinExistence type="inferred from homology"/>
<organism evidence="4 5">
    <name type="scientific">Fonsecaea multimorphosa CBS 102226</name>
    <dbReference type="NCBI Taxonomy" id="1442371"/>
    <lineage>
        <taxon>Eukaryota</taxon>
        <taxon>Fungi</taxon>
        <taxon>Dikarya</taxon>
        <taxon>Ascomycota</taxon>
        <taxon>Pezizomycotina</taxon>
        <taxon>Eurotiomycetes</taxon>
        <taxon>Chaetothyriomycetidae</taxon>
        <taxon>Chaetothyriales</taxon>
        <taxon>Herpotrichiellaceae</taxon>
        <taxon>Fonsecaea</taxon>
    </lineage>
</organism>
<dbReference type="Gene3D" id="3.30.70.3490">
    <property type="match status" value="1"/>
</dbReference>
<sequence>MTSTSNTPFATPATSNPNTRPGTPSPSTPPTGGTVPADNDLRDDSSKLRTFLSLLKKFIGVSDIANVRFSLPAQLIEPIPNLEYWHYLDRPETFVSIGRSNEPLGRMLEVLRFWFTKDLKYVKGKPCKPYNSTLGEFFRCQWEIIADAPPISNPSKAPPQPSVDPTETQANGNTGEKPVRISFLTEQTSHHPPVSAYWYECPSRGIIARGYDQISAKFTGTSVRVVPGVFNRGIFITLTQRDNEEYQLAHPAASLGGLLRGSLYISVADTCSIICPQTRLKCLLTYVEESWFGKAQNRVHGLIFRYDPSDDKYTRVKDVPDKDILVKLEGCWQEQIFYTIPNSAAVKETPNIEPTSDKQLLIDLQPLFPVPKSCPPPHEQLPHESRTFWADVTTAINEKRYSDATRMKQDLEQAQRDKAAKRKDLNVEFKPRFFTAPTEPNGKPELTKYGKDTLAGLEKKEYGIDFVPEPGIDADT</sequence>
<dbReference type="FunFam" id="2.40.160.120:FF:000016">
    <property type="entry name" value="Oxysterol binding protein (Orp8), putative"/>
    <property type="match status" value="1"/>
</dbReference>
<keyword evidence="5" id="KW-1185">Reference proteome</keyword>
<dbReference type="RefSeq" id="XP_016636935.1">
    <property type="nucleotide sequence ID" value="XM_016771796.1"/>
</dbReference>
<evidence type="ECO:0000256" key="1">
    <source>
        <dbReference type="ARBA" id="ARBA00008842"/>
    </source>
</evidence>
<dbReference type="InterPro" id="IPR000648">
    <property type="entry name" value="Oxysterol-bd"/>
</dbReference>
<gene>
    <name evidence="4" type="ORF">Z520_01278</name>
</gene>
<evidence type="ECO:0000313" key="5">
    <source>
        <dbReference type="Proteomes" id="UP000053411"/>
    </source>
</evidence>
<dbReference type="GeneID" id="27707024"/>
<dbReference type="GO" id="GO:0032934">
    <property type="term" value="F:sterol binding"/>
    <property type="evidence" value="ECO:0007669"/>
    <property type="project" value="TreeGrafter"/>
</dbReference>
<dbReference type="PANTHER" id="PTHR10972:SF212">
    <property type="entry name" value="OXYSTEROL-BINDING PROTEIN-LIKE PROTEIN 1"/>
    <property type="match status" value="1"/>
</dbReference>
<dbReference type="SUPFAM" id="SSF144000">
    <property type="entry name" value="Oxysterol-binding protein-like"/>
    <property type="match status" value="1"/>
</dbReference>
<dbReference type="Pfam" id="PF01237">
    <property type="entry name" value="Oxysterol_BP"/>
    <property type="match status" value="1"/>
</dbReference>
<dbReference type="Gene3D" id="2.40.160.120">
    <property type="match status" value="1"/>
</dbReference>
<evidence type="ECO:0000256" key="2">
    <source>
        <dbReference type="RuleBase" id="RU003844"/>
    </source>
</evidence>
<dbReference type="PANTHER" id="PTHR10972">
    <property type="entry name" value="OXYSTEROL-BINDING PROTEIN-RELATED"/>
    <property type="match status" value="1"/>
</dbReference>
<protein>
    <recommendedName>
        <fullName evidence="6">Oxysterol-binding protein-like protein 1</fullName>
    </recommendedName>
</protein>